<evidence type="ECO:0000256" key="1">
    <source>
        <dbReference type="ARBA" id="ARBA00004496"/>
    </source>
</evidence>
<comment type="subunit">
    <text evidence="8">Homodimer. Interacts with FtsZ.</text>
</comment>
<keyword evidence="4 11" id="KW-0132">Cell division</keyword>
<organism evidence="11 14">
    <name type="scientific">Rhodoplanes serenus</name>
    <dbReference type="NCBI Taxonomy" id="200615"/>
    <lineage>
        <taxon>Bacteria</taxon>
        <taxon>Pseudomonadati</taxon>
        <taxon>Pseudomonadota</taxon>
        <taxon>Alphaproteobacteria</taxon>
        <taxon>Hyphomicrobiales</taxon>
        <taxon>Nitrobacteraceae</taxon>
        <taxon>Rhodoplanes</taxon>
    </lineage>
</organism>
<evidence type="ECO:0000256" key="7">
    <source>
        <dbReference type="ARBA" id="ARBA00024910"/>
    </source>
</evidence>
<dbReference type="GO" id="GO:0030428">
    <property type="term" value="C:cell septum"/>
    <property type="evidence" value="ECO:0007669"/>
    <property type="project" value="TreeGrafter"/>
</dbReference>
<dbReference type="InterPro" id="IPR042233">
    <property type="entry name" value="Cell_div_ZapA_N"/>
</dbReference>
<dbReference type="AlphaFoldDB" id="A0A327K576"/>
<evidence type="ECO:0000313" key="14">
    <source>
        <dbReference type="Proteomes" id="UP000438991"/>
    </source>
</evidence>
<dbReference type="OrthoDB" id="9797575at2"/>
<reference evidence="11 14" key="3">
    <citation type="submission" date="2019-11" db="EMBL/GenBank/DDBJ databases">
        <title>Whole-genome sequence of Rhodoplanes serenus DSM 18633, type strain.</title>
        <authorList>
            <person name="Kyndt J.A."/>
            <person name="Meyer T.E."/>
        </authorList>
    </citation>
    <scope>NUCLEOTIDE SEQUENCE [LARGE SCALE GENOMIC DNA]</scope>
    <source>
        <strain evidence="11 14">DSM 18633</strain>
    </source>
</reference>
<dbReference type="GO" id="GO:0032153">
    <property type="term" value="C:cell division site"/>
    <property type="evidence" value="ECO:0007669"/>
    <property type="project" value="TreeGrafter"/>
</dbReference>
<evidence type="ECO:0000313" key="11">
    <source>
        <dbReference type="EMBL" id="MTW18023.1"/>
    </source>
</evidence>
<protein>
    <recommendedName>
        <fullName evidence="2">Cell division protein ZapA</fullName>
    </recommendedName>
    <alternativeName>
        <fullName evidence="9">Z ring-associated protein ZapA</fullName>
    </alternativeName>
</protein>
<dbReference type="GO" id="GO:0005829">
    <property type="term" value="C:cytosol"/>
    <property type="evidence" value="ECO:0007669"/>
    <property type="project" value="TreeGrafter"/>
</dbReference>
<dbReference type="RefSeq" id="WP_111385795.1">
    <property type="nucleotide sequence ID" value="NZ_NPEW01000128.1"/>
</dbReference>
<dbReference type="PANTHER" id="PTHR34981">
    <property type="entry name" value="CELL DIVISION PROTEIN ZAPA"/>
    <property type="match status" value="1"/>
</dbReference>
<keyword evidence="5" id="KW-0717">Septation</keyword>
<dbReference type="EMBL" id="WNKV01000014">
    <property type="protein sequence ID" value="MTW18023.1"/>
    <property type="molecule type" value="Genomic_DNA"/>
</dbReference>
<reference evidence="12" key="2">
    <citation type="submission" date="2018-10" db="EMBL/GenBank/DDBJ databases">
        <authorList>
            <person name="Peiro R."/>
            <person name="Begona"/>
            <person name="Cbmso G."/>
            <person name="Lopez M."/>
            <person name="Gonzalez S."/>
            <person name="Sacristan E."/>
            <person name="Castillo E."/>
        </authorList>
    </citation>
    <scope>NUCLEOTIDE SEQUENCE</scope>
    <source>
        <strain evidence="12">Rhod_genome</strain>
    </source>
</reference>
<feature type="coiled-coil region" evidence="10">
    <location>
        <begin position="63"/>
        <end position="90"/>
    </location>
</feature>
<evidence type="ECO:0000256" key="3">
    <source>
        <dbReference type="ARBA" id="ARBA00022490"/>
    </source>
</evidence>
<evidence type="ECO:0000256" key="2">
    <source>
        <dbReference type="ARBA" id="ARBA00015195"/>
    </source>
</evidence>
<dbReference type="InterPro" id="IPR007838">
    <property type="entry name" value="Cell_div_ZapA-like"/>
</dbReference>
<dbReference type="Gene3D" id="3.30.160.880">
    <property type="entry name" value="Cell division protein ZapA protomer, N-terminal domain"/>
    <property type="match status" value="1"/>
</dbReference>
<comment type="caution">
    <text evidence="11">The sequence shown here is derived from an EMBL/GenBank/DDBJ whole genome shotgun (WGS) entry which is preliminary data.</text>
</comment>
<evidence type="ECO:0000313" key="13">
    <source>
        <dbReference type="Proteomes" id="UP000289200"/>
    </source>
</evidence>
<dbReference type="SUPFAM" id="SSF102829">
    <property type="entry name" value="Cell division protein ZapA-like"/>
    <property type="match status" value="1"/>
</dbReference>
<dbReference type="GO" id="GO:0000921">
    <property type="term" value="P:septin ring assembly"/>
    <property type="evidence" value="ECO:0007669"/>
    <property type="project" value="TreeGrafter"/>
</dbReference>
<comment type="function">
    <text evidence="7">Activator of cell division through the inhibition of FtsZ GTPase activity, therefore promoting FtsZ assembly into bundles of protofilaments necessary for the formation of the division Z ring. It is recruited early at mid-cell but it is not essential for cell division.</text>
</comment>
<evidence type="ECO:0000313" key="12">
    <source>
        <dbReference type="EMBL" id="VCU11403.1"/>
    </source>
</evidence>
<gene>
    <name evidence="11" type="primary">zapA</name>
    <name evidence="11" type="ORF">GJ689_17605</name>
    <name evidence="12" type="ORF">RHODGE_RHODGE_04614</name>
</gene>
<dbReference type="Proteomes" id="UP000438991">
    <property type="component" value="Unassembled WGS sequence"/>
</dbReference>
<dbReference type="GO" id="GO:0000917">
    <property type="term" value="P:division septum assembly"/>
    <property type="evidence" value="ECO:0007669"/>
    <property type="project" value="UniProtKB-KW"/>
</dbReference>
<comment type="subcellular location">
    <subcellularLocation>
        <location evidence="1">Cytoplasm</location>
    </subcellularLocation>
</comment>
<dbReference type="EMBL" id="UWOC01000198">
    <property type="protein sequence ID" value="VCU11403.1"/>
    <property type="molecule type" value="Genomic_DNA"/>
</dbReference>
<keyword evidence="6" id="KW-0131">Cell cycle</keyword>
<dbReference type="InterPro" id="IPR036192">
    <property type="entry name" value="Cell_div_ZapA-like_sf"/>
</dbReference>
<evidence type="ECO:0000256" key="4">
    <source>
        <dbReference type="ARBA" id="ARBA00022618"/>
    </source>
</evidence>
<evidence type="ECO:0000256" key="9">
    <source>
        <dbReference type="ARBA" id="ARBA00033158"/>
    </source>
</evidence>
<sequence>MPHVSVTINGRQYRMACDDGQEHHLARLAHDLDQRITRLRTNFGEIGDMRLTVMAALLIADELSEVSQRVRQFEDELARLQQDRKAAGERSQATTAAIAAALDSAAERIERVTRSLNLAADGHDVPAG</sequence>
<evidence type="ECO:0000256" key="5">
    <source>
        <dbReference type="ARBA" id="ARBA00023210"/>
    </source>
</evidence>
<dbReference type="PANTHER" id="PTHR34981:SF1">
    <property type="entry name" value="CELL DIVISION PROTEIN ZAPA"/>
    <property type="match status" value="1"/>
</dbReference>
<keyword evidence="13" id="KW-1185">Reference proteome</keyword>
<reference evidence="13" key="1">
    <citation type="submission" date="2018-10" db="EMBL/GenBank/DDBJ databases">
        <authorList>
            <person name="Peiro R."/>
            <person name="Begona"/>
            <person name="Cbmso G."/>
            <person name="Lopez M."/>
            <person name="Gonzalez S."/>
            <person name="Sacristan E."/>
            <person name="Castillo E."/>
        </authorList>
    </citation>
    <scope>NUCLEOTIDE SEQUENCE [LARGE SCALE GENOMIC DNA]</scope>
</reference>
<dbReference type="Proteomes" id="UP000289200">
    <property type="component" value="Unassembled WGS sequence"/>
</dbReference>
<evidence type="ECO:0000256" key="6">
    <source>
        <dbReference type="ARBA" id="ARBA00023306"/>
    </source>
</evidence>
<dbReference type="GO" id="GO:0043093">
    <property type="term" value="P:FtsZ-dependent cytokinesis"/>
    <property type="evidence" value="ECO:0007669"/>
    <property type="project" value="TreeGrafter"/>
</dbReference>
<evidence type="ECO:0000256" key="8">
    <source>
        <dbReference type="ARBA" id="ARBA00026068"/>
    </source>
</evidence>
<accession>A0A327K576</accession>
<keyword evidence="10" id="KW-0175">Coiled coil</keyword>
<dbReference type="Pfam" id="PF05164">
    <property type="entry name" value="ZapA"/>
    <property type="match status" value="1"/>
</dbReference>
<proteinExistence type="predicted"/>
<keyword evidence="3" id="KW-0963">Cytoplasm</keyword>
<evidence type="ECO:0000256" key="10">
    <source>
        <dbReference type="SAM" id="Coils"/>
    </source>
</evidence>
<name>A0A327K576_9BRAD</name>